<dbReference type="InterPro" id="IPR050074">
    <property type="entry name" value="DHO_dehydrogenase"/>
</dbReference>
<dbReference type="EMBL" id="JACXWD010000014">
    <property type="protein sequence ID" value="MBD3867665.1"/>
    <property type="molecule type" value="Genomic_DNA"/>
</dbReference>
<evidence type="ECO:0000256" key="6">
    <source>
        <dbReference type="ARBA" id="ARBA00023002"/>
    </source>
</evidence>
<dbReference type="AlphaFoldDB" id="A0A8J7C1J3"/>
<dbReference type="GO" id="GO:0006207">
    <property type="term" value="P:'de novo' pyrimidine nucleobase biosynthetic process"/>
    <property type="evidence" value="ECO:0007669"/>
    <property type="project" value="TreeGrafter"/>
</dbReference>
<dbReference type="InterPro" id="IPR005720">
    <property type="entry name" value="Dihydroorotate_DH_cat"/>
</dbReference>
<dbReference type="PANTHER" id="PTHR48109">
    <property type="entry name" value="DIHYDROOROTATE DEHYDROGENASE (QUINONE), MITOCHONDRIAL-RELATED"/>
    <property type="match status" value="1"/>
</dbReference>
<reference evidence="8 9" key="1">
    <citation type="submission" date="2020-08" db="EMBL/GenBank/DDBJ databases">
        <title>Acidobacteriota in marine sediments use diverse sulfur dissimilation pathways.</title>
        <authorList>
            <person name="Wasmund K."/>
        </authorList>
    </citation>
    <scope>NUCLEOTIDE SEQUENCE [LARGE SCALE GENOMIC DNA]</scope>
    <source>
        <strain evidence="8">MAG AM4</strain>
    </source>
</reference>
<keyword evidence="4" id="KW-0288">FMN</keyword>
<name>A0A8J7C1J3_9BACT</name>
<accession>A0A8J7C1J3</accession>
<dbReference type="Proteomes" id="UP000648239">
    <property type="component" value="Unassembled WGS sequence"/>
</dbReference>
<dbReference type="InterPro" id="IPR013785">
    <property type="entry name" value="Aldolase_TIM"/>
</dbReference>
<dbReference type="PANTHER" id="PTHR48109:SF3">
    <property type="entry name" value="SLL0744 PROTEIN"/>
    <property type="match status" value="1"/>
</dbReference>
<proteinExistence type="predicted"/>
<evidence type="ECO:0000256" key="1">
    <source>
        <dbReference type="ARBA" id="ARBA00001917"/>
    </source>
</evidence>
<keyword evidence="5" id="KW-0665">Pyrimidine biosynthesis</keyword>
<dbReference type="GO" id="GO:0044205">
    <property type="term" value="P:'de novo' UMP biosynthetic process"/>
    <property type="evidence" value="ECO:0007669"/>
    <property type="project" value="UniProtKB-UniPathway"/>
</dbReference>
<feature type="domain" description="Dihydroorotate dehydrogenase catalytic" evidence="7">
    <location>
        <begin position="90"/>
        <end position="288"/>
    </location>
</feature>
<dbReference type="InterPro" id="IPR012135">
    <property type="entry name" value="Dihydroorotate_DH_1_2"/>
</dbReference>
<comment type="cofactor">
    <cofactor evidence="1">
        <name>FMN</name>
        <dbReference type="ChEBI" id="CHEBI:58210"/>
    </cofactor>
</comment>
<dbReference type="SUPFAM" id="SSF51395">
    <property type="entry name" value="FMN-linked oxidoreductases"/>
    <property type="match status" value="1"/>
</dbReference>
<protein>
    <submittedName>
        <fullName evidence="8">Dihydroorotate dehydrogenase-like protein</fullName>
    </submittedName>
</protein>
<dbReference type="Pfam" id="PF01180">
    <property type="entry name" value="DHO_dh"/>
    <property type="match status" value="1"/>
</dbReference>
<evidence type="ECO:0000256" key="5">
    <source>
        <dbReference type="ARBA" id="ARBA00022975"/>
    </source>
</evidence>
<evidence type="ECO:0000313" key="9">
    <source>
        <dbReference type="Proteomes" id="UP000648239"/>
    </source>
</evidence>
<sequence length="332" mass="36507">MNLKTNYLGFELSHPLMPGASPLSADRDSVRRLEDAGAAAIVLPSLFEEQLDNEESGSARYLDTHENSTAEATTFAPSLTRDVFRLGPEEYLEHLRWMKASLSVPVIGSLNGTSRGGWLEYAVLMEQAGADAMELNLYEMACDPAESGSGKELHVLDIVRAVKSRVKIPVAVKLSPFYSSLPHLARLLEEAGADGLVLFNRFYQADVDIENLEVTRGLHLSDSSELLLRLRWLAVLSSTFKGSLAATGGVHHVHDAVKAVMCGAHTVQVVSALLQKGPGYLGTLKAGFTEWLEEHEYESVAQMCGSMNLSRCPNPREYERTNYVQILQTWEA</sequence>
<dbReference type="PIRSF" id="PIRSF000164">
    <property type="entry name" value="DHO_oxidase"/>
    <property type="match status" value="1"/>
</dbReference>
<evidence type="ECO:0000256" key="4">
    <source>
        <dbReference type="ARBA" id="ARBA00022643"/>
    </source>
</evidence>
<organism evidence="8 9">
    <name type="scientific">Candidatus Polarisedimenticola svalbardensis</name>
    <dbReference type="NCBI Taxonomy" id="2886004"/>
    <lineage>
        <taxon>Bacteria</taxon>
        <taxon>Pseudomonadati</taxon>
        <taxon>Acidobacteriota</taxon>
        <taxon>Candidatus Polarisedimenticolia</taxon>
        <taxon>Candidatus Polarisedimenticolales</taxon>
        <taxon>Candidatus Polarisedimenticolaceae</taxon>
        <taxon>Candidatus Polarisedimenticola</taxon>
    </lineage>
</organism>
<evidence type="ECO:0000259" key="7">
    <source>
        <dbReference type="Pfam" id="PF01180"/>
    </source>
</evidence>
<keyword evidence="6" id="KW-0560">Oxidoreductase</keyword>
<evidence type="ECO:0000256" key="2">
    <source>
        <dbReference type="ARBA" id="ARBA00004725"/>
    </source>
</evidence>
<comment type="caution">
    <text evidence="8">The sequence shown here is derived from an EMBL/GenBank/DDBJ whole genome shotgun (WGS) entry which is preliminary data.</text>
</comment>
<gene>
    <name evidence="8" type="ORF">IFK94_06025</name>
</gene>
<dbReference type="CDD" id="cd04739">
    <property type="entry name" value="DHOD_like"/>
    <property type="match status" value="1"/>
</dbReference>
<keyword evidence="3" id="KW-0285">Flavoprotein</keyword>
<dbReference type="Gene3D" id="3.20.20.70">
    <property type="entry name" value="Aldolase class I"/>
    <property type="match status" value="1"/>
</dbReference>
<evidence type="ECO:0000313" key="8">
    <source>
        <dbReference type="EMBL" id="MBD3867665.1"/>
    </source>
</evidence>
<comment type="pathway">
    <text evidence="2">Pyrimidine metabolism; UMP biosynthesis via de novo pathway.</text>
</comment>
<dbReference type="GO" id="GO:0005737">
    <property type="term" value="C:cytoplasm"/>
    <property type="evidence" value="ECO:0007669"/>
    <property type="project" value="InterPro"/>
</dbReference>
<dbReference type="GO" id="GO:0004152">
    <property type="term" value="F:dihydroorotate dehydrogenase activity"/>
    <property type="evidence" value="ECO:0007669"/>
    <property type="project" value="InterPro"/>
</dbReference>
<dbReference type="UniPathway" id="UPA00070"/>
<evidence type="ECO:0000256" key="3">
    <source>
        <dbReference type="ARBA" id="ARBA00022630"/>
    </source>
</evidence>
<dbReference type="NCBIfam" id="NF005741">
    <property type="entry name" value="PRK07565.1"/>
    <property type="match status" value="1"/>
</dbReference>